<dbReference type="RefSeq" id="WP_075398758.1">
    <property type="nucleotide sequence ID" value="NZ_MSDU01000022.1"/>
</dbReference>
<accession>A0A1Q8Q4J7</accession>
<name>A0A1Q8Q4J7_9BACI</name>
<dbReference type="Proteomes" id="UP000185568">
    <property type="component" value="Unassembled WGS sequence"/>
</dbReference>
<dbReference type="InterPro" id="IPR036663">
    <property type="entry name" value="Fumarylacetoacetase_C_sf"/>
</dbReference>
<reference evidence="3 4" key="1">
    <citation type="submission" date="2016-12" db="EMBL/GenBank/DDBJ databases">
        <title>Domibacillus antri genome sequencing.</title>
        <authorList>
            <person name="Verma A."/>
            <person name="Krishnamurthi S."/>
        </authorList>
    </citation>
    <scope>NUCLEOTIDE SEQUENCE [LARGE SCALE GENOMIC DNA]</scope>
    <source>
        <strain evidence="3 4">XD80</strain>
    </source>
</reference>
<dbReference type="SUPFAM" id="SSF56529">
    <property type="entry name" value="FAH"/>
    <property type="match status" value="1"/>
</dbReference>
<organism evidence="3 4">
    <name type="scientific">Domibacillus antri</name>
    <dbReference type="NCBI Taxonomy" id="1714264"/>
    <lineage>
        <taxon>Bacteria</taxon>
        <taxon>Bacillati</taxon>
        <taxon>Bacillota</taxon>
        <taxon>Bacilli</taxon>
        <taxon>Bacillales</taxon>
        <taxon>Bacillaceae</taxon>
        <taxon>Domibacillus</taxon>
    </lineage>
</organism>
<dbReference type="AlphaFoldDB" id="A0A1Q8Q4J7"/>
<evidence type="ECO:0000256" key="1">
    <source>
        <dbReference type="ARBA" id="ARBA00023239"/>
    </source>
</evidence>
<comment type="caution">
    <text evidence="3">The sequence shown here is derived from an EMBL/GenBank/DDBJ whole genome shotgun (WGS) entry which is preliminary data.</text>
</comment>
<dbReference type="PANTHER" id="PTHR30143:SF0">
    <property type="entry name" value="2-KETO-4-PENTENOATE HYDRATASE"/>
    <property type="match status" value="1"/>
</dbReference>
<dbReference type="GO" id="GO:0005737">
    <property type="term" value="C:cytoplasm"/>
    <property type="evidence" value="ECO:0007669"/>
    <property type="project" value="TreeGrafter"/>
</dbReference>
<gene>
    <name evidence="3" type="ORF">BTO30_10900</name>
</gene>
<sequence length="260" mass="28567">MENETIKKIADFLVEAEKEKKEVPRITAEYPDLSVEEAYAIQEELVNIRLGQGHRMIGPKMGLTSHAKMKQLNVDEPIYGYIFDYMVTDENVLHVNELIHPKVEAEIAFILSSDLEGPDVTTEDVLASTEYVVPALEVIDSRYQNFQFTLPDVIADNASSSRVFFGSVMKKPDEMELDLVGVTLAINGELRDLGASAAVLDHPANSVAMLANMLSRKGKKLKAGQVILTGGITGAQLLSQGDLVSAKWDGLGTVEFKVEQ</sequence>
<dbReference type="GO" id="GO:0008684">
    <property type="term" value="F:2-oxopent-4-enoate hydratase activity"/>
    <property type="evidence" value="ECO:0007669"/>
    <property type="project" value="TreeGrafter"/>
</dbReference>
<evidence type="ECO:0000259" key="2">
    <source>
        <dbReference type="Pfam" id="PF01557"/>
    </source>
</evidence>
<dbReference type="InterPro" id="IPR050772">
    <property type="entry name" value="Hydratase-Decarb/MhpD_sf"/>
</dbReference>
<evidence type="ECO:0000313" key="4">
    <source>
        <dbReference type="Proteomes" id="UP000185568"/>
    </source>
</evidence>
<dbReference type="Gene3D" id="3.90.850.10">
    <property type="entry name" value="Fumarylacetoacetase-like, C-terminal domain"/>
    <property type="match status" value="1"/>
</dbReference>
<protein>
    <submittedName>
        <fullName evidence="3">4-oxalocrotonate decarboxylase</fullName>
    </submittedName>
</protein>
<dbReference type="InterPro" id="IPR011234">
    <property type="entry name" value="Fumarylacetoacetase-like_C"/>
</dbReference>
<dbReference type="PANTHER" id="PTHR30143">
    <property type="entry name" value="ACID HYDRATASE"/>
    <property type="match status" value="1"/>
</dbReference>
<dbReference type="STRING" id="1714264.BTO30_10900"/>
<proteinExistence type="predicted"/>
<dbReference type="EMBL" id="MSDU01000022">
    <property type="protein sequence ID" value="OLN22248.1"/>
    <property type="molecule type" value="Genomic_DNA"/>
</dbReference>
<evidence type="ECO:0000313" key="3">
    <source>
        <dbReference type="EMBL" id="OLN22248.1"/>
    </source>
</evidence>
<dbReference type="OrthoDB" id="9792137at2"/>
<keyword evidence="1" id="KW-0456">Lyase</keyword>
<dbReference type="Pfam" id="PF01557">
    <property type="entry name" value="FAA_hydrolase"/>
    <property type="match status" value="1"/>
</dbReference>
<feature type="domain" description="Fumarylacetoacetase-like C-terminal" evidence="2">
    <location>
        <begin position="99"/>
        <end position="258"/>
    </location>
</feature>
<keyword evidence="4" id="KW-1185">Reference proteome</keyword>